<organism evidence="6 7">
    <name type="scientific">Brugia malayi</name>
    <name type="common">Filarial nematode worm</name>
    <dbReference type="NCBI Taxonomy" id="6279"/>
    <lineage>
        <taxon>Eukaryota</taxon>
        <taxon>Metazoa</taxon>
        <taxon>Ecdysozoa</taxon>
        <taxon>Nematoda</taxon>
        <taxon>Chromadorea</taxon>
        <taxon>Rhabditida</taxon>
        <taxon>Spirurina</taxon>
        <taxon>Spiruromorpha</taxon>
        <taxon>Filarioidea</taxon>
        <taxon>Onchocercidae</taxon>
        <taxon>Brugia</taxon>
    </lineage>
</organism>
<dbReference type="WBParaSite" id="Bm5355.1">
    <property type="protein sequence ID" value="Bm5355.1"/>
    <property type="gene ID" value="WBGene00225616"/>
</dbReference>
<dbReference type="PANTHER" id="PTHR21119:SF5">
    <property type="entry name" value="C2 DOMAIN-CONTAINING PROTEIN"/>
    <property type="match status" value="1"/>
</dbReference>
<dbReference type="SMART" id="SM00239">
    <property type="entry name" value="C2"/>
    <property type="match status" value="1"/>
</dbReference>
<dbReference type="SUPFAM" id="SSF49562">
    <property type="entry name" value="C2 domain (Calcium/lipid-binding domain, CaLB)"/>
    <property type="match status" value="1"/>
</dbReference>
<dbReference type="Pfam" id="PF00168">
    <property type="entry name" value="C2"/>
    <property type="match status" value="1"/>
</dbReference>
<dbReference type="InterPro" id="IPR046349">
    <property type="entry name" value="C1-like_sf"/>
</dbReference>
<feature type="domain" description="C2" evidence="4">
    <location>
        <begin position="263"/>
        <end position="397"/>
    </location>
</feature>
<dbReference type="SMART" id="SM00109">
    <property type="entry name" value="C1"/>
    <property type="match status" value="1"/>
</dbReference>
<evidence type="ECO:0000256" key="3">
    <source>
        <dbReference type="SAM" id="MobiDB-lite"/>
    </source>
</evidence>
<feature type="domain" description="Phorbol-ester/DAG-type" evidence="5">
    <location>
        <begin position="760"/>
        <end position="812"/>
    </location>
</feature>
<reference evidence="6" key="1">
    <citation type="journal article" date="2007" name="Science">
        <title>Draft genome of the filarial nematode parasite Brugia malayi.</title>
        <authorList>
            <person name="Ghedin E."/>
            <person name="Wang S."/>
            <person name="Spiro D."/>
            <person name="Caler E."/>
            <person name="Zhao Q."/>
            <person name="Crabtree J."/>
            <person name="Allen J.E."/>
            <person name="Delcher A.L."/>
            <person name="Guiliano D.B."/>
            <person name="Miranda-Saavedra D."/>
            <person name="Angiuoli S.V."/>
            <person name="Creasy T."/>
            <person name="Amedeo P."/>
            <person name="Haas B."/>
            <person name="El-Sayed N.M."/>
            <person name="Wortman J.R."/>
            <person name="Feldblyum T."/>
            <person name="Tallon L."/>
            <person name="Schatz M."/>
            <person name="Shumway M."/>
            <person name="Koo H."/>
            <person name="Salzberg S.L."/>
            <person name="Schobel S."/>
            <person name="Pertea M."/>
            <person name="Pop M."/>
            <person name="White O."/>
            <person name="Barton G.J."/>
            <person name="Carlow C.K."/>
            <person name="Crawford M.J."/>
            <person name="Daub J."/>
            <person name="Dimmic M.W."/>
            <person name="Estes C.F."/>
            <person name="Foster J.M."/>
            <person name="Ganatra M."/>
            <person name="Gregory W.F."/>
            <person name="Johnson N.M."/>
            <person name="Jin J."/>
            <person name="Komuniecki R."/>
            <person name="Korf I."/>
            <person name="Kumar S."/>
            <person name="Laney S."/>
            <person name="Li B.W."/>
            <person name="Li W."/>
            <person name="Lindblom T.H."/>
            <person name="Lustigman S."/>
            <person name="Ma D."/>
            <person name="Maina C.V."/>
            <person name="Martin D.M."/>
            <person name="McCarter J.P."/>
            <person name="McReynolds L."/>
            <person name="Mitreva M."/>
            <person name="Nutman T.B."/>
            <person name="Parkinson J."/>
            <person name="Peregrin-Alvarez J.M."/>
            <person name="Poole C."/>
            <person name="Ren Q."/>
            <person name="Saunders L."/>
            <person name="Sluder A.E."/>
            <person name="Smith K."/>
            <person name="Stanke M."/>
            <person name="Unnasch T.R."/>
            <person name="Ware J."/>
            <person name="Wei A.D."/>
            <person name="Weil G."/>
            <person name="Williams D.J."/>
            <person name="Zhang Y."/>
            <person name="Williams S.A."/>
            <person name="Fraser-Liggett C."/>
            <person name="Slatko B."/>
            <person name="Blaxter M.L."/>
            <person name="Scott A.L."/>
        </authorList>
    </citation>
    <scope>NUCLEOTIDE SEQUENCE</scope>
    <source>
        <strain evidence="6">FR3</strain>
    </source>
</reference>
<dbReference type="Gene3D" id="3.30.60.20">
    <property type="match status" value="1"/>
</dbReference>
<dbReference type="InterPro" id="IPR002219">
    <property type="entry name" value="PKC_DAG/PE"/>
</dbReference>
<feature type="compositionally biased region" description="Basic and acidic residues" evidence="3">
    <location>
        <begin position="612"/>
        <end position="654"/>
    </location>
</feature>
<evidence type="ECO:0000313" key="6">
    <source>
        <dbReference type="Proteomes" id="UP000006672"/>
    </source>
</evidence>
<feature type="compositionally biased region" description="Basic and acidic residues" evidence="3">
    <location>
        <begin position="684"/>
        <end position="706"/>
    </location>
</feature>
<evidence type="ECO:0000259" key="4">
    <source>
        <dbReference type="PROSITE" id="PS50004"/>
    </source>
</evidence>
<keyword evidence="2" id="KW-0862">Zinc</keyword>
<dbReference type="Proteomes" id="UP000006672">
    <property type="component" value="Unassembled WGS sequence"/>
</dbReference>
<evidence type="ECO:0000313" key="7">
    <source>
        <dbReference type="WBParaSite" id="Bm5355.1"/>
    </source>
</evidence>
<reference evidence="7" key="2">
    <citation type="submission" date="2022-04" db="UniProtKB">
        <authorList>
            <consortium name="WormBaseParasite"/>
        </authorList>
    </citation>
    <scope>IDENTIFICATION</scope>
</reference>
<dbReference type="PROSITE" id="PS50081">
    <property type="entry name" value="ZF_DAG_PE_2"/>
    <property type="match status" value="1"/>
</dbReference>
<sequence length="846" mass="96025">MLAKVGTSQTTVTTGINDTTIKSRATSSKWINDQYSIDWLNDIIGWLFNNMHRVPDTLQAWIIAMNEAAKKISIPGKFEVLFEGFSDNRNVTKAPRVTDIRLQQSPNDHLIMKGKISIPEINLKLMSSQRTGDRLLVTNFDAKIIDLHGEIELHLACIANQIYMMACFCGRPELDIELVNRDPAPTGTVSNTMVDEMIRKCLLSAVTNVSLTEPGGQCGRMATSNVFPIIRRAMTTNIGGSETFDRTDNLPTVPTHEMMKRINQSTVLTNHTTKPQTVLNKMRVNVIRAQRLGGDRTINQPYVVLEMDEPAQKFQTKYGLNISPYWEESFDFDLTPASEEILFEIYEGSSSDTSFNAPTEYVGYSGQKEHENHRFLGLAIVSLDEVRHSSANILHTLKLQGRPYRNDIITGNLTVQFDFYYDPMGNSIGKNLDQTIIRNSANQFHEIVNSSTTRPVYDPRDSFGAYDNHDMTTTNTTTVTVKNVSQQSLNDKTQPLVSGITTAQQTSTTPMAYDSLYEQRIDVSDMQQQQHSYDITVQQQSSGLNERQGYQQASNATTVGMQQHVIPGSSTTNIQHFITGTKDRHIIDTDNYPYHRYDEQEAEALIKTEAEEVSQTKEINEMRQSRDQVKTHNEEKTVRKRDRSFFNELRDRLSGRRRSKRRAKSCEPGGGDMEETVSLPPSRDISRTRFSEKSGSRHDLGSSCDKSEHSIKSLYQHSTLLLETHENGQKRYYLIPHAVLDEPGATKLLRQGKKLHVHNDHTFVAVKSRSGTTCNVCHQRIGRSNFTKQAYQCRDCYIVCHKPCHYKTESYCTASNVDKLNITKDIDWEYLLTNNQIDEFISEDGI</sequence>
<protein>
    <submittedName>
        <fullName evidence="7">C2 domain containing protein</fullName>
    </submittedName>
</protein>
<accession>A0A8L7T8T2</accession>
<dbReference type="CDD" id="cd20831">
    <property type="entry name" value="C1_dGM13116p-like"/>
    <property type="match status" value="1"/>
</dbReference>
<evidence type="ECO:0000256" key="1">
    <source>
        <dbReference type="ARBA" id="ARBA00022723"/>
    </source>
</evidence>
<dbReference type="InterPro" id="IPR035892">
    <property type="entry name" value="C2_domain_sf"/>
</dbReference>
<dbReference type="PANTHER" id="PTHR21119">
    <property type="entry name" value="C2 DOMAIN-CONTAINING PROTEIN"/>
    <property type="match status" value="1"/>
</dbReference>
<dbReference type="Pfam" id="PF00130">
    <property type="entry name" value="C1_1"/>
    <property type="match status" value="1"/>
</dbReference>
<evidence type="ECO:0000259" key="5">
    <source>
        <dbReference type="PROSITE" id="PS50081"/>
    </source>
</evidence>
<evidence type="ECO:0000256" key="2">
    <source>
        <dbReference type="ARBA" id="ARBA00022833"/>
    </source>
</evidence>
<dbReference type="SUPFAM" id="SSF57889">
    <property type="entry name" value="Cysteine-rich domain"/>
    <property type="match status" value="1"/>
</dbReference>
<dbReference type="GO" id="GO:0046872">
    <property type="term" value="F:metal ion binding"/>
    <property type="evidence" value="ECO:0007669"/>
    <property type="project" value="UniProtKB-KW"/>
</dbReference>
<dbReference type="InterPro" id="IPR000008">
    <property type="entry name" value="C2_dom"/>
</dbReference>
<keyword evidence="6" id="KW-1185">Reference proteome</keyword>
<dbReference type="InterPro" id="IPR039934">
    <property type="entry name" value="C2CD2/C2CD2L"/>
</dbReference>
<keyword evidence="1" id="KW-0479">Metal-binding</keyword>
<feature type="region of interest" description="Disordered" evidence="3">
    <location>
        <begin position="612"/>
        <end position="706"/>
    </location>
</feature>
<name>A0A8L7T8T2_BRUMA</name>
<dbReference type="Gene3D" id="2.60.40.150">
    <property type="entry name" value="C2 domain"/>
    <property type="match status" value="1"/>
</dbReference>
<dbReference type="PROSITE" id="PS50004">
    <property type="entry name" value="C2"/>
    <property type="match status" value="1"/>
</dbReference>
<dbReference type="AlphaFoldDB" id="A0A8L7T8T2"/>
<proteinExistence type="predicted"/>